<feature type="domain" description="EMI" evidence="3">
    <location>
        <begin position="53"/>
        <end position="121"/>
    </location>
</feature>
<keyword evidence="1" id="KW-0732">Signal</keyword>
<dbReference type="OrthoDB" id="6343957at2759"/>
<evidence type="ECO:0000313" key="4">
    <source>
        <dbReference type="EMBL" id="MPC10674.1"/>
    </source>
</evidence>
<dbReference type="EMBL" id="VSRR010000126">
    <property type="protein sequence ID" value="MPC10674.1"/>
    <property type="molecule type" value="Genomic_DNA"/>
</dbReference>
<dbReference type="PROSITE" id="PS00022">
    <property type="entry name" value="EGF_1"/>
    <property type="match status" value="1"/>
</dbReference>
<protein>
    <submittedName>
        <fullName evidence="4">Multiple epidermal growth factor-like domains protein 11</fullName>
    </submittedName>
</protein>
<dbReference type="InterPro" id="IPR011489">
    <property type="entry name" value="EMI_domain"/>
</dbReference>
<keyword evidence="2" id="KW-1015">Disulfide bond</keyword>
<dbReference type="GO" id="GO:0016020">
    <property type="term" value="C:membrane"/>
    <property type="evidence" value="ECO:0007669"/>
    <property type="project" value="TreeGrafter"/>
</dbReference>
<dbReference type="PROSITE" id="PS51041">
    <property type="entry name" value="EMI"/>
    <property type="match status" value="1"/>
</dbReference>
<evidence type="ECO:0000313" key="5">
    <source>
        <dbReference type="Proteomes" id="UP000324222"/>
    </source>
</evidence>
<dbReference type="InterPro" id="IPR000742">
    <property type="entry name" value="EGF"/>
</dbReference>
<evidence type="ECO:0000256" key="1">
    <source>
        <dbReference type="ARBA" id="ARBA00022729"/>
    </source>
</evidence>
<sequence length="344" mass="37417">MMVGIGTPIMGARCSQPAGIDGVADLLAPGTAELWQEVLLVPIHQLEAGHLDRYTSFVNVSYSKAYQVRTYTFCLSIPPKCSKYKIAYKTSFKRQSQTKTRTVNVCCSGYTRVPAEDRCMPICSQDCIHGICIKPDECRCEAGYSGPSCNINWQDYTHALITLGFVGGLITNTWVTKALVVMVVVVEQRLMIAKTGVAVRMEGHVTMCLVRVAVPQVGQDPCVKNPALRERMVLPAVASASVRTVATVIMLQGSASVLQDGHKCSASCEIVKPQKVTAKDQAFGRTLMGDVCANPCPQGTWGYNCSEQCDCYNSATCDHKTGRCKCPSGYIGNKVSSMDWSLRV</sequence>
<dbReference type="Pfam" id="PF07546">
    <property type="entry name" value="EMI"/>
    <property type="match status" value="1"/>
</dbReference>
<dbReference type="Gene3D" id="2.10.25.10">
    <property type="entry name" value="Laminin"/>
    <property type="match status" value="1"/>
</dbReference>
<accession>A0A5B7CPV4</accession>
<comment type="caution">
    <text evidence="4">The sequence shown here is derived from an EMBL/GenBank/DDBJ whole genome shotgun (WGS) entry which is preliminary data.</text>
</comment>
<dbReference type="InterPro" id="IPR052485">
    <property type="entry name" value="MEGF_diff_regulators"/>
</dbReference>
<dbReference type="Gene3D" id="2.170.300.10">
    <property type="entry name" value="Tie2 ligand-binding domain superfamily"/>
    <property type="match status" value="1"/>
</dbReference>
<proteinExistence type="predicted"/>
<dbReference type="Proteomes" id="UP000324222">
    <property type="component" value="Unassembled WGS sequence"/>
</dbReference>
<dbReference type="PROSITE" id="PS01186">
    <property type="entry name" value="EGF_2"/>
    <property type="match status" value="1"/>
</dbReference>
<name>A0A5B7CPV4_PORTR</name>
<reference evidence="4 5" key="1">
    <citation type="submission" date="2019-05" db="EMBL/GenBank/DDBJ databases">
        <title>Another draft genome of Portunus trituberculatus and its Hox gene families provides insights of decapod evolution.</title>
        <authorList>
            <person name="Jeong J.-H."/>
            <person name="Song I."/>
            <person name="Kim S."/>
            <person name="Choi T."/>
            <person name="Kim D."/>
            <person name="Ryu S."/>
            <person name="Kim W."/>
        </authorList>
    </citation>
    <scope>NUCLEOTIDE SEQUENCE [LARGE SCALE GENOMIC DNA]</scope>
    <source>
        <tissue evidence="4">Muscle</tissue>
    </source>
</reference>
<evidence type="ECO:0000256" key="2">
    <source>
        <dbReference type="ARBA" id="ARBA00023157"/>
    </source>
</evidence>
<gene>
    <name evidence="4" type="primary">MEGF11</name>
    <name evidence="4" type="ORF">E2C01_003314</name>
</gene>
<dbReference type="AlphaFoldDB" id="A0A5B7CPV4"/>
<dbReference type="PANTHER" id="PTHR24052">
    <property type="entry name" value="DELTA-RELATED"/>
    <property type="match status" value="1"/>
</dbReference>
<keyword evidence="5" id="KW-1185">Reference proteome</keyword>
<organism evidence="4 5">
    <name type="scientific">Portunus trituberculatus</name>
    <name type="common">Swimming crab</name>
    <name type="synonym">Neptunus trituberculatus</name>
    <dbReference type="NCBI Taxonomy" id="210409"/>
    <lineage>
        <taxon>Eukaryota</taxon>
        <taxon>Metazoa</taxon>
        <taxon>Ecdysozoa</taxon>
        <taxon>Arthropoda</taxon>
        <taxon>Crustacea</taxon>
        <taxon>Multicrustacea</taxon>
        <taxon>Malacostraca</taxon>
        <taxon>Eumalacostraca</taxon>
        <taxon>Eucarida</taxon>
        <taxon>Decapoda</taxon>
        <taxon>Pleocyemata</taxon>
        <taxon>Brachyura</taxon>
        <taxon>Eubrachyura</taxon>
        <taxon>Portunoidea</taxon>
        <taxon>Portunidae</taxon>
        <taxon>Portuninae</taxon>
        <taxon>Portunus</taxon>
    </lineage>
</organism>
<evidence type="ECO:0000259" key="3">
    <source>
        <dbReference type="PROSITE" id="PS51041"/>
    </source>
</evidence>
<dbReference type="PANTHER" id="PTHR24052:SF8">
    <property type="entry name" value="NIMROD A, ISOFORM E"/>
    <property type="match status" value="1"/>
</dbReference>